<organism evidence="1 2">
    <name type="scientific">Botrimarina hoheduenensis</name>
    <dbReference type="NCBI Taxonomy" id="2528000"/>
    <lineage>
        <taxon>Bacteria</taxon>
        <taxon>Pseudomonadati</taxon>
        <taxon>Planctomycetota</taxon>
        <taxon>Planctomycetia</taxon>
        <taxon>Pirellulales</taxon>
        <taxon>Lacipirellulaceae</taxon>
        <taxon>Botrimarina</taxon>
    </lineage>
</organism>
<dbReference type="RefSeq" id="WP_146575081.1">
    <property type="nucleotide sequence ID" value="NZ_SJPH01000007.1"/>
</dbReference>
<evidence type="ECO:0000313" key="2">
    <source>
        <dbReference type="Proteomes" id="UP000318995"/>
    </source>
</evidence>
<dbReference type="GO" id="GO:0016740">
    <property type="term" value="F:transferase activity"/>
    <property type="evidence" value="ECO:0007669"/>
    <property type="project" value="UniProtKB-KW"/>
</dbReference>
<dbReference type="SUPFAM" id="SSF48239">
    <property type="entry name" value="Terpenoid cyclases/Protein prenyltransferases"/>
    <property type="match status" value="1"/>
</dbReference>
<gene>
    <name evidence="1" type="ORF">Pla111_28700</name>
</gene>
<dbReference type="EMBL" id="SJPH01000007">
    <property type="protein sequence ID" value="TWT42564.1"/>
    <property type="molecule type" value="Genomic_DNA"/>
</dbReference>
<dbReference type="AlphaFoldDB" id="A0A5C5VVC8"/>
<dbReference type="SUPFAM" id="SSF48371">
    <property type="entry name" value="ARM repeat"/>
    <property type="match status" value="1"/>
</dbReference>
<dbReference type="Gene3D" id="1.25.10.10">
    <property type="entry name" value="Leucine-rich Repeat Variant"/>
    <property type="match status" value="1"/>
</dbReference>
<dbReference type="OrthoDB" id="248095at2"/>
<reference evidence="1 2" key="1">
    <citation type="submission" date="2019-02" db="EMBL/GenBank/DDBJ databases">
        <title>Deep-cultivation of Planctomycetes and their phenomic and genomic characterization uncovers novel biology.</title>
        <authorList>
            <person name="Wiegand S."/>
            <person name="Jogler M."/>
            <person name="Boedeker C."/>
            <person name="Pinto D."/>
            <person name="Vollmers J."/>
            <person name="Rivas-Marin E."/>
            <person name="Kohn T."/>
            <person name="Peeters S.H."/>
            <person name="Heuer A."/>
            <person name="Rast P."/>
            <person name="Oberbeckmann S."/>
            <person name="Bunk B."/>
            <person name="Jeske O."/>
            <person name="Meyerdierks A."/>
            <person name="Storesund J.E."/>
            <person name="Kallscheuer N."/>
            <person name="Luecker S."/>
            <person name="Lage O.M."/>
            <person name="Pohl T."/>
            <person name="Merkel B.J."/>
            <person name="Hornburger P."/>
            <person name="Mueller R.-W."/>
            <person name="Bruemmer F."/>
            <person name="Labrenz M."/>
            <person name="Spormann A.M."/>
            <person name="Op Den Camp H."/>
            <person name="Overmann J."/>
            <person name="Amann R."/>
            <person name="Jetten M.S.M."/>
            <person name="Mascher T."/>
            <person name="Medema M.H."/>
            <person name="Devos D.P."/>
            <person name="Kaster A.-K."/>
            <person name="Ovreas L."/>
            <person name="Rohde M."/>
            <person name="Galperin M.Y."/>
            <person name="Jogler C."/>
        </authorList>
    </citation>
    <scope>NUCLEOTIDE SEQUENCE [LARGE SCALE GENOMIC DNA]</scope>
    <source>
        <strain evidence="1 2">Pla111</strain>
    </source>
</reference>
<proteinExistence type="predicted"/>
<dbReference type="Proteomes" id="UP000318995">
    <property type="component" value="Unassembled WGS sequence"/>
</dbReference>
<dbReference type="InterPro" id="IPR008930">
    <property type="entry name" value="Terpenoid_cyclase/PrenylTrfase"/>
</dbReference>
<comment type="caution">
    <text evidence="1">The sequence shown here is derived from an EMBL/GenBank/DDBJ whole genome shotgun (WGS) entry which is preliminary data.</text>
</comment>
<keyword evidence="2" id="KW-1185">Reference proteome</keyword>
<name>A0A5C5VVC8_9BACT</name>
<dbReference type="InterPro" id="IPR011989">
    <property type="entry name" value="ARM-like"/>
</dbReference>
<dbReference type="Gene3D" id="1.50.10.20">
    <property type="match status" value="1"/>
</dbReference>
<evidence type="ECO:0000313" key="1">
    <source>
        <dbReference type="EMBL" id="TWT42564.1"/>
    </source>
</evidence>
<protein>
    <submittedName>
        <fullName evidence="1">Prenyltransferase and squalene oxidase repeat protein</fullName>
    </submittedName>
</protein>
<keyword evidence="1" id="KW-0808">Transferase</keyword>
<sequence length="551" mass="60594">MIRPPIGRFARRRAPLWLLAAAVLGGLPGGDGLLAPSPCWALSPESPEVRKLIDAGLKALEEVEHDAQLGAGCLSAIAFIKDGQRSHPRIGQAVSQCARVASNKDEFQALDNYSFGLALILLCEDRSDDHERLLRVYLDELLRRQKPNGGWGYSYSNAGDTSQTQYMALGLWEAHVSGYPMPAETVRGLVNWLINTQDPNGGWGYQGVLAEGDQLAAQSQISCTMAAAALGSLMIAADVCGKLRATKAEINGESDELPEELPSGVTRAKIGEKERGRARDISAAVAWKRAFETIDNGDRWMDKNFELPAKKYPIYYLYALERYKSFQEFRSGAIDPDPEWYRSGYEQLKETQAASGLWNASCGQEADTALAVLFLLRSTQRSIQERIGEGTLVSGRGLPKHLSGARFSGGRVIAELPPTDVEGFLEILDQEDADRLDSLAEDPAALNLEAIKQEDLRRLKQLLRSGGPSARYVAATALGRLASLDNVPDLLYAMTDPERRVVLAADDALREISRRSRGFGLEDDFDDAARFATIDRWKRWYLGIRPGAPLE</sequence>
<dbReference type="InterPro" id="IPR016024">
    <property type="entry name" value="ARM-type_fold"/>
</dbReference>
<accession>A0A5C5VVC8</accession>